<feature type="domain" description="DUF551" evidence="1">
    <location>
        <begin position="2"/>
        <end position="65"/>
    </location>
</feature>
<gene>
    <name evidence="2" type="ORF">tloyanaT_25790</name>
</gene>
<sequence length="69" mass="8093">MKWIDVEKEYPSQAGRYLVVLRVGSMTPKSEVTMRRLSKSDVARKNTNLGDWQKMTHWMQIPELPSTQK</sequence>
<evidence type="ECO:0000259" key="1">
    <source>
        <dbReference type="Pfam" id="PF04448"/>
    </source>
</evidence>
<comment type="caution">
    <text evidence="2">The sequence shown here is derived from an EMBL/GenBank/DDBJ whole genome shotgun (WGS) entry which is preliminary data.</text>
</comment>
<protein>
    <recommendedName>
        <fullName evidence="1">DUF551 domain-containing protein</fullName>
    </recommendedName>
</protein>
<evidence type="ECO:0000313" key="2">
    <source>
        <dbReference type="EMBL" id="GLX86326.1"/>
    </source>
</evidence>
<proteinExistence type="predicted"/>
<dbReference type="RefSeq" id="WP_284299275.1">
    <property type="nucleotide sequence ID" value="NZ_BSSV01000006.1"/>
</dbReference>
<evidence type="ECO:0000313" key="3">
    <source>
        <dbReference type="Proteomes" id="UP001157134"/>
    </source>
</evidence>
<dbReference type="Proteomes" id="UP001157134">
    <property type="component" value="Unassembled WGS sequence"/>
</dbReference>
<reference evidence="2 3" key="1">
    <citation type="submission" date="2023-03" db="EMBL/GenBank/DDBJ databases">
        <title>Thalassotalea loyana LMG 22536T draft genome sequence.</title>
        <authorList>
            <person name="Sawabe T."/>
        </authorList>
    </citation>
    <scope>NUCLEOTIDE SEQUENCE [LARGE SCALE GENOMIC DNA]</scope>
    <source>
        <strain evidence="2 3">LMG 22536</strain>
    </source>
</reference>
<accession>A0ABQ6HHG3</accession>
<keyword evidence="3" id="KW-1185">Reference proteome</keyword>
<organism evidence="2 3">
    <name type="scientific">Thalassotalea loyana</name>
    <dbReference type="NCBI Taxonomy" id="280483"/>
    <lineage>
        <taxon>Bacteria</taxon>
        <taxon>Pseudomonadati</taxon>
        <taxon>Pseudomonadota</taxon>
        <taxon>Gammaproteobacteria</taxon>
        <taxon>Alteromonadales</taxon>
        <taxon>Colwelliaceae</taxon>
        <taxon>Thalassotalea</taxon>
    </lineage>
</organism>
<dbReference type="InterPro" id="IPR007539">
    <property type="entry name" value="DUF551"/>
</dbReference>
<name>A0ABQ6HHG3_9GAMM</name>
<dbReference type="Pfam" id="PF04448">
    <property type="entry name" value="DUF551"/>
    <property type="match status" value="1"/>
</dbReference>
<dbReference type="EMBL" id="BSSV01000006">
    <property type="protein sequence ID" value="GLX86326.1"/>
    <property type="molecule type" value="Genomic_DNA"/>
</dbReference>